<dbReference type="RefSeq" id="WP_228769934.1">
    <property type="nucleotide sequence ID" value="NZ_FNDV01000006.1"/>
</dbReference>
<evidence type="ECO:0000256" key="4">
    <source>
        <dbReference type="RuleBase" id="RU004508"/>
    </source>
</evidence>
<comment type="similarity">
    <text evidence="4">Belongs to the DegT/DnrJ/EryC1 family.</text>
</comment>
<dbReference type="PANTHER" id="PTHR30244">
    <property type="entry name" value="TRANSAMINASE"/>
    <property type="match status" value="1"/>
</dbReference>
<evidence type="ECO:0000256" key="1">
    <source>
        <dbReference type="ARBA" id="ARBA00001933"/>
    </source>
</evidence>
<dbReference type="CDD" id="cd00616">
    <property type="entry name" value="AHBA_syn"/>
    <property type="match status" value="1"/>
</dbReference>
<dbReference type="InterPro" id="IPR015421">
    <property type="entry name" value="PyrdxlP-dep_Trfase_major"/>
</dbReference>
<dbReference type="AlphaFoldDB" id="A0A1H0PGR8"/>
<keyword evidence="3 4" id="KW-0663">Pyridoxal phosphate</keyword>
<comment type="cofactor">
    <cofactor evidence="1">
        <name>pyridoxal 5'-phosphate</name>
        <dbReference type="ChEBI" id="CHEBI:597326"/>
    </cofactor>
</comment>
<dbReference type="Proteomes" id="UP000199651">
    <property type="component" value="Unassembled WGS sequence"/>
</dbReference>
<dbReference type="STRING" id="504798.SAMN05421871_106340"/>
<evidence type="ECO:0000313" key="5">
    <source>
        <dbReference type="EMBL" id="SDP04213.1"/>
    </source>
</evidence>
<feature type="modified residue" description="N6-(pyridoxal phosphate)lysine" evidence="3">
    <location>
        <position position="180"/>
    </location>
</feature>
<dbReference type="PANTHER" id="PTHR30244:SF34">
    <property type="entry name" value="DTDP-4-AMINO-4,6-DIDEOXYGALACTOSE TRANSAMINASE"/>
    <property type="match status" value="1"/>
</dbReference>
<keyword evidence="6" id="KW-1185">Reference proteome</keyword>
<dbReference type="SUPFAM" id="SSF53383">
    <property type="entry name" value="PLP-dependent transferases"/>
    <property type="match status" value="1"/>
</dbReference>
<dbReference type="GO" id="GO:0008483">
    <property type="term" value="F:transaminase activity"/>
    <property type="evidence" value="ECO:0007669"/>
    <property type="project" value="TreeGrafter"/>
</dbReference>
<accession>A0A1H0PGR8</accession>
<feature type="active site" description="Proton acceptor" evidence="2">
    <location>
        <position position="180"/>
    </location>
</feature>
<evidence type="ECO:0000256" key="2">
    <source>
        <dbReference type="PIRSR" id="PIRSR000390-1"/>
    </source>
</evidence>
<dbReference type="PIRSF" id="PIRSF000390">
    <property type="entry name" value="PLP_StrS"/>
    <property type="match status" value="1"/>
</dbReference>
<dbReference type="GO" id="GO:0000271">
    <property type="term" value="P:polysaccharide biosynthetic process"/>
    <property type="evidence" value="ECO:0007669"/>
    <property type="project" value="TreeGrafter"/>
</dbReference>
<organism evidence="5 6">
    <name type="scientific">Actinokineospora alba</name>
    <dbReference type="NCBI Taxonomy" id="504798"/>
    <lineage>
        <taxon>Bacteria</taxon>
        <taxon>Bacillati</taxon>
        <taxon>Actinomycetota</taxon>
        <taxon>Actinomycetes</taxon>
        <taxon>Pseudonocardiales</taxon>
        <taxon>Pseudonocardiaceae</taxon>
        <taxon>Actinokineospora</taxon>
    </lineage>
</organism>
<dbReference type="EMBL" id="FNJB01000006">
    <property type="protein sequence ID" value="SDP04213.1"/>
    <property type="molecule type" value="Genomic_DNA"/>
</dbReference>
<dbReference type="Pfam" id="PF01041">
    <property type="entry name" value="DegT_DnrJ_EryC1"/>
    <property type="match status" value="1"/>
</dbReference>
<sequence length="383" mass="40706">MIPVMRPLLGEDEAEAAAEAVRSGWVAQGPRVAAFEERFAARVRANHGVAVSSCTTALHLAVHLLDIGPGDEVVVPSLSFIATANAVRYCGATPVFADIDPATGNLTADTVREVLTERTRAVMAVHQAGVPADIAALRALCDPLGLPVIEDAACAAGSTYRGAPVGAEATLAAWSFHPRKLLTTGEGGMLTTDNPEWATRARRLREHGMSVSAADRHSGGGVVIEQYLETAFNYRMTDIQAAVGLVQLSRLDAIVARRRELAARYHEAFADVPGLGMVRDPEYGTTNYQSFWIRLPDDARITRTELLADLAARGVSARRGIMASHLEPAYAGHPHGDLSATEAFTERTLILPLFHDLTAEDQATVVDAVKAALGLPVPAGSPL</sequence>
<dbReference type="Gene3D" id="3.90.1150.10">
    <property type="entry name" value="Aspartate Aminotransferase, domain 1"/>
    <property type="match status" value="1"/>
</dbReference>
<evidence type="ECO:0000256" key="3">
    <source>
        <dbReference type="PIRSR" id="PIRSR000390-2"/>
    </source>
</evidence>
<dbReference type="InterPro" id="IPR015424">
    <property type="entry name" value="PyrdxlP-dep_Trfase"/>
</dbReference>
<dbReference type="InterPro" id="IPR000653">
    <property type="entry name" value="DegT/StrS_aminotransferase"/>
</dbReference>
<evidence type="ECO:0000313" key="6">
    <source>
        <dbReference type="Proteomes" id="UP000199651"/>
    </source>
</evidence>
<dbReference type="InterPro" id="IPR015422">
    <property type="entry name" value="PyrdxlP-dep_Trfase_small"/>
</dbReference>
<proteinExistence type="inferred from homology"/>
<gene>
    <name evidence="5" type="ORF">SAMN05192558_106112</name>
</gene>
<dbReference type="GO" id="GO:0030170">
    <property type="term" value="F:pyridoxal phosphate binding"/>
    <property type="evidence" value="ECO:0007669"/>
    <property type="project" value="TreeGrafter"/>
</dbReference>
<protein>
    <submittedName>
        <fullName evidence="5">Perosamine synthetase</fullName>
    </submittedName>
</protein>
<name>A0A1H0PGR8_9PSEU</name>
<dbReference type="Gene3D" id="3.40.640.10">
    <property type="entry name" value="Type I PLP-dependent aspartate aminotransferase-like (Major domain)"/>
    <property type="match status" value="1"/>
</dbReference>
<reference evidence="6" key="1">
    <citation type="submission" date="2016-10" db="EMBL/GenBank/DDBJ databases">
        <authorList>
            <person name="Varghese N."/>
            <person name="Submissions S."/>
        </authorList>
    </citation>
    <scope>NUCLEOTIDE SEQUENCE [LARGE SCALE GENOMIC DNA]</scope>
    <source>
        <strain evidence="6">IBRC-M 10655</strain>
    </source>
</reference>